<keyword evidence="2" id="KW-0238">DNA-binding</keyword>
<organism evidence="5 6">
    <name type="scientific">Bacteroides faecalis</name>
    <dbReference type="NCBI Taxonomy" id="2447885"/>
    <lineage>
        <taxon>Bacteria</taxon>
        <taxon>Pseudomonadati</taxon>
        <taxon>Bacteroidota</taxon>
        <taxon>Bacteroidia</taxon>
        <taxon>Bacteroidales</taxon>
        <taxon>Bacteroidaceae</taxon>
        <taxon>Bacteroides</taxon>
    </lineage>
</organism>
<dbReference type="InterPro" id="IPR013762">
    <property type="entry name" value="Integrase-like_cat_sf"/>
</dbReference>
<dbReference type="GO" id="GO:0006310">
    <property type="term" value="P:DNA recombination"/>
    <property type="evidence" value="ECO:0007669"/>
    <property type="project" value="UniProtKB-KW"/>
</dbReference>
<dbReference type="GO" id="GO:0015074">
    <property type="term" value="P:DNA integration"/>
    <property type="evidence" value="ECO:0007669"/>
    <property type="project" value="InterPro"/>
</dbReference>
<dbReference type="Pfam" id="PF13102">
    <property type="entry name" value="Phage_int_SAM_5"/>
    <property type="match status" value="1"/>
</dbReference>
<dbReference type="InterPro" id="IPR050090">
    <property type="entry name" value="Tyrosine_recombinase_XerCD"/>
</dbReference>
<evidence type="ECO:0000259" key="4">
    <source>
        <dbReference type="PROSITE" id="PS51898"/>
    </source>
</evidence>
<dbReference type="InterPro" id="IPR025269">
    <property type="entry name" value="SAM-like_dom"/>
</dbReference>
<dbReference type="PROSITE" id="PS51898">
    <property type="entry name" value="TYR_RECOMBINASE"/>
    <property type="match status" value="1"/>
</dbReference>
<dbReference type="SUPFAM" id="SSF56349">
    <property type="entry name" value="DNA breaking-rejoining enzymes"/>
    <property type="match status" value="1"/>
</dbReference>
<dbReference type="Pfam" id="PF00589">
    <property type="entry name" value="Phage_integrase"/>
    <property type="match status" value="1"/>
</dbReference>
<dbReference type="GO" id="GO:0003677">
    <property type="term" value="F:DNA binding"/>
    <property type="evidence" value="ECO:0007669"/>
    <property type="project" value="UniProtKB-KW"/>
</dbReference>
<evidence type="ECO:0000313" key="6">
    <source>
        <dbReference type="Proteomes" id="UP000288079"/>
    </source>
</evidence>
<evidence type="ECO:0000256" key="3">
    <source>
        <dbReference type="ARBA" id="ARBA00023172"/>
    </source>
</evidence>
<dbReference type="Proteomes" id="UP000288079">
    <property type="component" value="Unassembled WGS sequence"/>
</dbReference>
<gene>
    <name evidence="5" type="ORF">KGMB02408_19660</name>
</gene>
<dbReference type="InterPro" id="IPR010998">
    <property type="entry name" value="Integrase_recombinase_N"/>
</dbReference>
<sequence>MKRNPHRFLCTRTQHFAYQGTLMWQVTLHLKYKRMKVEKFKVLLYLKKSGLGKSGKAPIMGRITVNRTMAQFGCKLSCTPELWNPRESRLNGKSREAVETNAKIDKLLLAVNMAFDNLVERKIDFDATDVKDLFQGSMETQMTLMKMTDVVCDDIKARIGIDRAKSTYPGYHYMRLALGEFIKHQYKVKDLAFGQLTEQFIHDYQTFVTEDKGQAIDTARHYLAILKKICRLAYKEGHADKIHFQHFTLPKKTETIPRALSRESFEKIRDVEIPAYRKSHMLARDMFLFGCYTGVSYADVVSITHANLQTDGDGALWLKYRRKKNELRASVKLLPEAIALINKYSSEDRETLFPLLRWPNLRRHMKALAALAGIKDDLCYHQARHSFASLITLEAGVPIETISRMLGHSDISTTQVYARVSPKKLFEDMDRFIKATEDFKLTL</sequence>
<comment type="similarity">
    <text evidence="1">Belongs to the 'phage' integrase family.</text>
</comment>
<dbReference type="InterPro" id="IPR002104">
    <property type="entry name" value="Integrase_catalytic"/>
</dbReference>
<evidence type="ECO:0000256" key="2">
    <source>
        <dbReference type="ARBA" id="ARBA00023125"/>
    </source>
</evidence>
<dbReference type="Gene3D" id="1.10.150.130">
    <property type="match status" value="1"/>
</dbReference>
<evidence type="ECO:0000313" key="5">
    <source>
        <dbReference type="EMBL" id="GCB35021.1"/>
    </source>
</evidence>
<dbReference type="CDD" id="cd01185">
    <property type="entry name" value="INTN1_C_like"/>
    <property type="match status" value="1"/>
</dbReference>
<keyword evidence="6" id="KW-1185">Reference proteome</keyword>
<dbReference type="AlphaFoldDB" id="A0A401LUA5"/>
<proteinExistence type="inferred from homology"/>
<dbReference type="InterPro" id="IPR011010">
    <property type="entry name" value="DNA_brk_join_enz"/>
</dbReference>
<evidence type="ECO:0000256" key="1">
    <source>
        <dbReference type="ARBA" id="ARBA00008857"/>
    </source>
</evidence>
<comment type="caution">
    <text evidence="5">The sequence shown here is derived from an EMBL/GenBank/DDBJ whole genome shotgun (WGS) entry which is preliminary data.</text>
</comment>
<reference evidence="5 6" key="1">
    <citation type="submission" date="2018-10" db="EMBL/GenBank/DDBJ databases">
        <title>Draft Genome Sequence of Bacteroides sp. KCTC 15687.</title>
        <authorList>
            <person name="Yu S.Y."/>
            <person name="Kim J.S."/>
            <person name="Oh B.S."/>
            <person name="Park S.H."/>
            <person name="Kang S.W."/>
            <person name="Park J.E."/>
            <person name="Choi S.H."/>
            <person name="Han K.I."/>
            <person name="Lee K.C."/>
            <person name="Eom M.K."/>
            <person name="Suh M.K."/>
            <person name="Lee D.H."/>
            <person name="Yoon H."/>
            <person name="Kim B."/>
            <person name="Yang S.J."/>
            <person name="Lee J.S."/>
            <person name="Lee J.H."/>
        </authorList>
    </citation>
    <scope>NUCLEOTIDE SEQUENCE [LARGE SCALE GENOMIC DNA]</scope>
    <source>
        <strain evidence="5 6">KCTC 15687</strain>
    </source>
</reference>
<protein>
    <submittedName>
        <fullName evidence="5">Integrase</fullName>
    </submittedName>
</protein>
<feature type="domain" description="Tyr recombinase" evidence="4">
    <location>
        <begin position="255"/>
        <end position="430"/>
    </location>
</feature>
<name>A0A401LUA5_9BACE</name>
<dbReference type="Pfam" id="PF17293">
    <property type="entry name" value="Arm-DNA-bind_5"/>
    <property type="match status" value="1"/>
</dbReference>
<keyword evidence="3" id="KW-0233">DNA recombination</keyword>
<dbReference type="EMBL" id="BHWB01000005">
    <property type="protein sequence ID" value="GCB35021.1"/>
    <property type="molecule type" value="Genomic_DNA"/>
</dbReference>
<dbReference type="PANTHER" id="PTHR30349">
    <property type="entry name" value="PHAGE INTEGRASE-RELATED"/>
    <property type="match status" value="1"/>
</dbReference>
<dbReference type="PANTHER" id="PTHR30349:SF64">
    <property type="entry name" value="PROPHAGE INTEGRASE INTD-RELATED"/>
    <property type="match status" value="1"/>
</dbReference>
<accession>A0A401LUA5</accession>
<dbReference type="InterPro" id="IPR035386">
    <property type="entry name" value="Arm-DNA-bind_5"/>
</dbReference>
<dbReference type="Gene3D" id="1.10.443.10">
    <property type="entry name" value="Intergrase catalytic core"/>
    <property type="match status" value="1"/>
</dbReference>